<dbReference type="AlphaFoldDB" id="A0A484CIF1"/>
<feature type="compositionally biased region" description="Low complexity" evidence="14">
    <location>
        <begin position="627"/>
        <end position="641"/>
    </location>
</feature>
<dbReference type="FunFam" id="2.130.10.10:FF:000276">
    <property type="entry name" value="WD repeat-containing protein 91"/>
    <property type="match status" value="1"/>
</dbReference>
<dbReference type="PANTHER" id="PTHR13083:SF3">
    <property type="entry name" value="WD REPEAT-CONTAINING PROTEIN 91"/>
    <property type="match status" value="1"/>
</dbReference>
<evidence type="ECO:0000256" key="12">
    <source>
        <dbReference type="ARBA" id="ARBA00023179"/>
    </source>
</evidence>
<dbReference type="InterPro" id="IPR011992">
    <property type="entry name" value="EF-hand-dom_pair"/>
</dbReference>
<dbReference type="STRING" id="8167.A0A484CIF1"/>
<evidence type="ECO:0000256" key="9">
    <source>
        <dbReference type="ARBA" id="ARBA00023123"/>
    </source>
</evidence>
<reference evidence="16 17" key="1">
    <citation type="submission" date="2019-01" db="EMBL/GenBank/DDBJ databases">
        <title>A chromosome-scale genome assembly of the yellow perch, Perca flavescens.</title>
        <authorList>
            <person name="Feron R."/>
            <person name="Morvezen R."/>
            <person name="Bestin A."/>
            <person name="Haffray P."/>
            <person name="Klopp C."/>
            <person name="Zahm M."/>
            <person name="Cabau C."/>
            <person name="Roques C."/>
            <person name="Donnadieu C."/>
            <person name="Bouchez O."/>
            <person name="Christie M."/>
            <person name="Larson W."/>
            <person name="Guiguen Y."/>
        </authorList>
    </citation>
    <scope>NUCLEOTIDE SEQUENCE [LARGE SCALE GENOMIC DNA]</scope>
    <source>
        <strain evidence="16">YP-PL-M2</strain>
        <tissue evidence="16">Blood</tissue>
    </source>
</reference>
<dbReference type="GO" id="GO:0016459">
    <property type="term" value="C:myosin complex"/>
    <property type="evidence" value="ECO:0007669"/>
    <property type="project" value="UniProtKB-KW"/>
</dbReference>
<feature type="repeat" description="WD" evidence="13">
    <location>
        <begin position="813"/>
        <end position="854"/>
    </location>
</feature>
<evidence type="ECO:0000256" key="2">
    <source>
        <dbReference type="ARBA" id="ARBA00004414"/>
    </source>
</evidence>
<dbReference type="InterPro" id="IPR056327">
    <property type="entry name" value="ARMC9_CTLH-like_dom"/>
</dbReference>
<keyword evidence="7" id="KW-0967">Endosome</keyword>
<keyword evidence="9" id="KW-0518">Myosin</keyword>
<keyword evidence="10" id="KW-0472">Membrane</keyword>
<dbReference type="GO" id="GO:0051898">
    <property type="term" value="P:negative regulation of phosphatidylinositol 3-kinase/protein kinase B signal transduction"/>
    <property type="evidence" value="ECO:0007669"/>
    <property type="project" value="InterPro"/>
</dbReference>
<keyword evidence="8" id="KW-0175">Coiled coil</keyword>
<feature type="compositionally biased region" description="Low complexity" evidence="14">
    <location>
        <begin position="499"/>
        <end position="512"/>
    </location>
</feature>
<evidence type="ECO:0000256" key="6">
    <source>
        <dbReference type="ARBA" id="ARBA00022737"/>
    </source>
</evidence>
<dbReference type="Gene3D" id="2.130.10.10">
    <property type="entry name" value="YVTN repeat-like/Quinoprotein amine dehydrogenase"/>
    <property type="match status" value="2"/>
</dbReference>
<keyword evidence="12" id="KW-0514">Muscle protein</keyword>
<feature type="compositionally biased region" description="Basic and acidic residues" evidence="14">
    <location>
        <begin position="596"/>
        <end position="606"/>
    </location>
</feature>
<keyword evidence="17" id="KW-1185">Reference proteome</keyword>
<dbReference type="SUPFAM" id="SSF50978">
    <property type="entry name" value="WD40 repeat-like"/>
    <property type="match status" value="1"/>
</dbReference>
<dbReference type="PROSITE" id="PS50082">
    <property type="entry name" value="WD_REPEATS_2"/>
    <property type="match status" value="2"/>
</dbReference>
<accession>A0A484CIF1</accession>
<dbReference type="GO" id="GO:0031902">
    <property type="term" value="C:late endosome membrane"/>
    <property type="evidence" value="ECO:0007669"/>
    <property type="project" value="UniProtKB-SubCell"/>
</dbReference>
<dbReference type="FunFam" id="2.130.10.10:FF:001230">
    <property type="entry name" value="WD repeat-containing protein 91"/>
    <property type="match status" value="1"/>
</dbReference>
<evidence type="ECO:0000256" key="11">
    <source>
        <dbReference type="ARBA" id="ARBA00023175"/>
    </source>
</evidence>
<feature type="domain" description="EF-hand" evidence="15">
    <location>
        <begin position="130"/>
        <end position="165"/>
    </location>
</feature>
<keyword evidence="11" id="KW-0505">Motor protein</keyword>
<feature type="repeat" description="WD" evidence="13">
    <location>
        <begin position="855"/>
        <end position="888"/>
    </location>
</feature>
<dbReference type="GO" id="GO:0045022">
    <property type="term" value="P:early endosome to late endosome transport"/>
    <property type="evidence" value="ECO:0007669"/>
    <property type="project" value="InterPro"/>
</dbReference>
<evidence type="ECO:0000256" key="7">
    <source>
        <dbReference type="ARBA" id="ARBA00022753"/>
    </source>
</evidence>
<comment type="caution">
    <text evidence="16">The sequence shown here is derived from an EMBL/GenBank/DDBJ whole genome shotgun (WGS) entry which is preliminary data.</text>
</comment>
<dbReference type="Proteomes" id="UP000295070">
    <property type="component" value="Chromosome 16"/>
</dbReference>
<comment type="similarity">
    <text evidence="3">Belongs to the WD repeat WDR91 family.</text>
</comment>
<feature type="compositionally biased region" description="Basic and acidic residues" evidence="14">
    <location>
        <begin position="30"/>
        <end position="39"/>
    </location>
</feature>
<dbReference type="SUPFAM" id="SSF47473">
    <property type="entry name" value="EF-hand"/>
    <property type="match status" value="1"/>
</dbReference>
<comment type="subcellular location">
    <subcellularLocation>
        <location evidence="1">Early endosome membrane</location>
        <topology evidence="1">Peripheral membrane protein</topology>
    </subcellularLocation>
    <subcellularLocation>
        <location evidence="2">Late endosome membrane</location>
    </subcellularLocation>
</comment>
<evidence type="ECO:0000256" key="14">
    <source>
        <dbReference type="SAM" id="MobiDB-lite"/>
    </source>
</evidence>
<organism evidence="16 17">
    <name type="scientific">Perca flavescens</name>
    <name type="common">American yellow perch</name>
    <name type="synonym">Morone flavescens</name>
    <dbReference type="NCBI Taxonomy" id="8167"/>
    <lineage>
        <taxon>Eukaryota</taxon>
        <taxon>Metazoa</taxon>
        <taxon>Chordata</taxon>
        <taxon>Craniata</taxon>
        <taxon>Vertebrata</taxon>
        <taxon>Euteleostomi</taxon>
        <taxon>Actinopterygii</taxon>
        <taxon>Neopterygii</taxon>
        <taxon>Teleostei</taxon>
        <taxon>Neoteleostei</taxon>
        <taxon>Acanthomorphata</taxon>
        <taxon>Eupercaria</taxon>
        <taxon>Perciformes</taxon>
        <taxon>Percoidei</taxon>
        <taxon>Percidae</taxon>
        <taxon>Percinae</taxon>
        <taxon>Perca</taxon>
    </lineage>
</organism>
<proteinExistence type="inferred from homology"/>
<dbReference type="CDD" id="cd00051">
    <property type="entry name" value="EFh"/>
    <property type="match status" value="1"/>
</dbReference>
<feature type="compositionally biased region" description="Polar residues" evidence="14">
    <location>
        <begin position="525"/>
        <end position="534"/>
    </location>
</feature>
<dbReference type="SMART" id="SM00320">
    <property type="entry name" value="WD40"/>
    <property type="match status" value="5"/>
</dbReference>
<dbReference type="PANTHER" id="PTHR13083">
    <property type="entry name" value="WD REPEAT-CONTAINING PROTEIN 91"/>
    <property type="match status" value="1"/>
</dbReference>
<evidence type="ECO:0000256" key="13">
    <source>
        <dbReference type="PROSITE-ProRule" id="PRU00221"/>
    </source>
</evidence>
<evidence type="ECO:0000259" key="15">
    <source>
        <dbReference type="PROSITE" id="PS50222"/>
    </source>
</evidence>
<dbReference type="InterPro" id="IPR002048">
    <property type="entry name" value="EF_hand_dom"/>
</dbReference>
<evidence type="ECO:0000256" key="8">
    <source>
        <dbReference type="ARBA" id="ARBA00023054"/>
    </source>
</evidence>
<dbReference type="Gene3D" id="1.10.238.10">
    <property type="entry name" value="EF-hand"/>
    <property type="match status" value="2"/>
</dbReference>
<evidence type="ECO:0000256" key="1">
    <source>
        <dbReference type="ARBA" id="ARBA00004220"/>
    </source>
</evidence>
<feature type="compositionally biased region" description="Low complexity" evidence="14">
    <location>
        <begin position="563"/>
        <end position="588"/>
    </location>
</feature>
<sequence length="1002" mass="112363">MAPKKVEPKKTEVKKVEAKKEEPPPPPKPVEPESKPPEVDLKSIVVEFTPDQIEEFRDAFTLFDETPAGEMKITFAQCGDVMRALGHNPTNGEVLKLLGRPKAEEMNVKLLDFDTFLPMLQHVARSKEQGTFEDFVEGLRVFDKEGNGTVMGAELRHVLATLGEKMTENEVDRLMVGQEDANGLINYTEFVKHILAGFCFTAARAVVFYPELQNKFSQLKIISIIHRGSEVTMGSAVERTDEHVREYLMYRGFTSTMKHLDTEIKADKEKGFRVDKIIDQLQHFVLNFDLFGLKEYWLYLDRRLFCRLEDVYRSTVNKLRTSLYRYYVINTIQKGNLEKTQEFFQKQASELQSQVEWRDWFILPFIPTPEQNPAFSPYFSRQWSDTFLVSLHNFLSVLFQCMHILWLNPQPQCYSWFPVLNWLSPQPVLLSFDAEVQKMTILTEENEQLRQLLFALQTESRDQREGDVMVHHKLPVYVQNMDRLGDTELDLVSSQRPVSTTTTSSRNFFSTFLPQGKRTPGKGPQVTTGSSPSQLAVGRKDPPTNPPAKCKEAVQAKEVKPVSSQASTSEPASSQSQQLTNQSTNQPSHPRHKRIQEHEKERKELFSKPPSQTPEKKGEAGEVEPLGEASSDSLDSRSNSRSGGGAAEGGGLSVEQPFIKLSQEEYGEHHSSIMHCRVDCSGRRVASLDVDGVIKVWSFNPIMQTKATIMSKSPLLSLEWATKPDRLLLLGSGVGTVRLYDTDAKKNLYEMNIDETHPRILSLACSPSGSSFVCSAAARSGNVDSAPRLPIPVSGQLLLWDTKTVKQQLQFSLEPEPVAINCTAFNHNGNLLVTGAADGVIRLFDMQRYESAMSWRAHDGEVYSVEFSYDENTVFSIGEDGKFIQWNIHRCGVKQSDQVLPQDATGPFVLSGYSGYKQVQVPRGRLFAFDSEGQHILTCSSTGGLIYRLTNGEPALESVLSLGGHKAPVVTVDWCSAVDCGTCLTASMDGKIKLSTLLAQKS</sequence>
<feature type="region of interest" description="Disordered" evidence="14">
    <location>
        <begin position="492"/>
        <end position="655"/>
    </location>
</feature>
<dbReference type="InterPro" id="IPR036322">
    <property type="entry name" value="WD40_repeat_dom_sf"/>
</dbReference>
<dbReference type="PROSITE" id="PS50222">
    <property type="entry name" value="EF_HAND_2"/>
    <property type="match status" value="1"/>
</dbReference>
<dbReference type="GO" id="GO:0031901">
    <property type="term" value="C:early endosome membrane"/>
    <property type="evidence" value="ECO:0007669"/>
    <property type="project" value="UniProtKB-SubCell"/>
</dbReference>
<evidence type="ECO:0000256" key="10">
    <source>
        <dbReference type="ARBA" id="ARBA00023136"/>
    </source>
</evidence>
<dbReference type="FunFam" id="1.10.238.10:FF:000056">
    <property type="entry name" value="Myosin light chain 1 skeletal"/>
    <property type="match status" value="1"/>
</dbReference>
<dbReference type="InterPro" id="IPR039724">
    <property type="entry name" value="WDR91"/>
</dbReference>
<feature type="compositionally biased region" description="Gly residues" evidence="14">
    <location>
        <begin position="642"/>
        <end position="652"/>
    </location>
</feature>
<evidence type="ECO:0000256" key="3">
    <source>
        <dbReference type="ARBA" id="ARBA00006128"/>
    </source>
</evidence>
<dbReference type="InterPro" id="IPR001680">
    <property type="entry name" value="WD40_rpt"/>
</dbReference>
<evidence type="ECO:0000256" key="5">
    <source>
        <dbReference type="ARBA" id="ARBA00022574"/>
    </source>
</evidence>
<dbReference type="Pfam" id="PF00400">
    <property type="entry name" value="WD40"/>
    <property type="match status" value="3"/>
</dbReference>
<keyword evidence="5 13" id="KW-0853">WD repeat</keyword>
<evidence type="ECO:0000313" key="17">
    <source>
        <dbReference type="Proteomes" id="UP000295070"/>
    </source>
</evidence>
<name>A0A484CIF1_PERFV</name>
<dbReference type="EMBL" id="SCKG01000016">
    <property type="protein sequence ID" value="TDH01733.1"/>
    <property type="molecule type" value="Genomic_DNA"/>
</dbReference>
<dbReference type="Pfam" id="PF23138">
    <property type="entry name" value="CTLH_Armc9"/>
    <property type="match status" value="1"/>
</dbReference>
<keyword evidence="6" id="KW-0677">Repeat</keyword>
<dbReference type="InterPro" id="IPR015943">
    <property type="entry name" value="WD40/YVTN_repeat-like_dom_sf"/>
</dbReference>
<feature type="compositionally biased region" description="Basic and acidic residues" evidence="14">
    <location>
        <begin position="1"/>
        <end position="23"/>
    </location>
</feature>
<dbReference type="GO" id="GO:0141039">
    <property type="term" value="F:phosphatidylinositol 3-kinase inhibitor activity"/>
    <property type="evidence" value="ECO:0007669"/>
    <property type="project" value="InterPro"/>
</dbReference>
<dbReference type="FunFam" id="1.10.238.10:FF:000019">
    <property type="entry name" value="Myosin light chain 1 skeletal"/>
    <property type="match status" value="1"/>
</dbReference>
<evidence type="ECO:0000313" key="16">
    <source>
        <dbReference type="EMBL" id="TDH01733.1"/>
    </source>
</evidence>
<evidence type="ECO:0000256" key="4">
    <source>
        <dbReference type="ARBA" id="ARBA00021116"/>
    </source>
</evidence>
<feature type="compositionally biased region" description="Basic and acidic residues" evidence="14">
    <location>
        <begin position="549"/>
        <end position="560"/>
    </location>
</feature>
<protein>
    <recommendedName>
        <fullName evidence="4">WD repeat-containing protein 91</fullName>
    </recommendedName>
</protein>
<dbReference type="GO" id="GO:0005509">
    <property type="term" value="F:calcium ion binding"/>
    <property type="evidence" value="ECO:0007669"/>
    <property type="project" value="InterPro"/>
</dbReference>
<feature type="region of interest" description="Disordered" evidence="14">
    <location>
        <begin position="1"/>
        <end position="39"/>
    </location>
</feature>
<gene>
    <name evidence="16" type="ORF">EPR50_G00165740</name>
</gene>